<feature type="compositionally biased region" description="Basic and acidic residues" evidence="1">
    <location>
        <begin position="1"/>
        <end position="20"/>
    </location>
</feature>
<dbReference type="Proteomes" id="UP001501495">
    <property type="component" value="Unassembled WGS sequence"/>
</dbReference>
<name>A0ABP7XT53_9ACTN</name>
<proteinExistence type="predicted"/>
<sequence>MVLERRRLDHLGETGGRRTDVVGGRQAAGRGRNGTHPTRVAGADWNSEGTLTYTPA</sequence>
<protein>
    <submittedName>
        <fullName evidence="2">Uncharacterized protein</fullName>
    </submittedName>
</protein>
<accession>A0ABP7XT53</accession>
<feature type="region of interest" description="Disordered" evidence="1">
    <location>
        <begin position="1"/>
        <end position="56"/>
    </location>
</feature>
<feature type="compositionally biased region" description="Polar residues" evidence="1">
    <location>
        <begin position="47"/>
        <end position="56"/>
    </location>
</feature>
<evidence type="ECO:0000256" key="1">
    <source>
        <dbReference type="SAM" id="MobiDB-lite"/>
    </source>
</evidence>
<keyword evidence="3" id="KW-1185">Reference proteome</keyword>
<evidence type="ECO:0000313" key="2">
    <source>
        <dbReference type="EMBL" id="GAA4125156.1"/>
    </source>
</evidence>
<feature type="compositionally biased region" description="Low complexity" evidence="1">
    <location>
        <begin position="21"/>
        <end position="30"/>
    </location>
</feature>
<evidence type="ECO:0000313" key="3">
    <source>
        <dbReference type="Proteomes" id="UP001501495"/>
    </source>
</evidence>
<comment type="caution">
    <text evidence="2">The sequence shown here is derived from an EMBL/GenBank/DDBJ whole genome shotgun (WGS) entry which is preliminary data.</text>
</comment>
<dbReference type="EMBL" id="BAAAZH010000026">
    <property type="protein sequence ID" value="GAA4125156.1"/>
    <property type="molecule type" value="Genomic_DNA"/>
</dbReference>
<gene>
    <name evidence="2" type="ORF">GCM10022215_33410</name>
</gene>
<reference evidence="3" key="1">
    <citation type="journal article" date="2019" name="Int. J. Syst. Evol. Microbiol.">
        <title>The Global Catalogue of Microorganisms (GCM) 10K type strain sequencing project: providing services to taxonomists for standard genome sequencing and annotation.</title>
        <authorList>
            <consortium name="The Broad Institute Genomics Platform"/>
            <consortium name="The Broad Institute Genome Sequencing Center for Infectious Disease"/>
            <person name="Wu L."/>
            <person name="Ma J."/>
        </authorList>
    </citation>
    <scope>NUCLEOTIDE SEQUENCE [LARGE SCALE GENOMIC DNA]</scope>
    <source>
        <strain evidence="3">JCM 16703</strain>
    </source>
</reference>
<organism evidence="2 3">
    <name type="scientific">Nocardioides fonticola</name>
    <dbReference type="NCBI Taxonomy" id="450363"/>
    <lineage>
        <taxon>Bacteria</taxon>
        <taxon>Bacillati</taxon>
        <taxon>Actinomycetota</taxon>
        <taxon>Actinomycetes</taxon>
        <taxon>Propionibacteriales</taxon>
        <taxon>Nocardioidaceae</taxon>
        <taxon>Nocardioides</taxon>
    </lineage>
</organism>